<dbReference type="PIRSF" id="PIRSF037618">
    <property type="entry name" value="RNA_Mtase_bacteria_prd"/>
    <property type="match status" value="1"/>
</dbReference>
<dbReference type="Gene3D" id="3.30.750.80">
    <property type="entry name" value="RNA methyltransferase domain (HRMD) like"/>
    <property type="match status" value="1"/>
</dbReference>
<evidence type="ECO:0000313" key="12">
    <source>
        <dbReference type="Proteomes" id="UP000199128"/>
    </source>
</evidence>
<keyword evidence="5 6" id="KW-0949">S-adenosyl-L-methionine</keyword>
<dbReference type="Proteomes" id="UP000199128">
    <property type="component" value="Unassembled WGS sequence"/>
</dbReference>
<protein>
    <recommendedName>
        <fullName evidence="6">Ribosomal RNA large subunit methyltransferase K/L</fullName>
    </recommendedName>
    <domain>
        <recommendedName>
            <fullName evidence="6">23S rRNA m2G2445 methyltransferase</fullName>
            <ecNumber evidence="6">2.1.1.173</ecNumber>
        </recommendedName>
        <alternativeName>
            <fullName evidence="6">rRNA (guanine-N(2)-)-methyltransferase RlmL</fullName>
        </alternativeName>
    </domain>
    <domain>
        <recommendedName>
            <fullName evidence="6">23S rRNA m7G2069 methyltransferase</fullName>
            <ecNumber evidence="6">2.1.1.264</ecNumber>
        </recommendedName>
        <alternativeName>
            <fullName evidence="6">rRNA (guanine-N(7)-)-methyltransferase RlmK</fullName>
        </alternativeName>
    </domain>
</protein>
<keyword evidence="1 6" id="KW-0963">Cytoplasm</keyword>
<dbReference type="HAMAP" id="MF_01858">
    <property type="entry name" value="23SrRNA_methyltr_KL"/>
    <property type="match status" value="1"/>
</dbReference>
<dbReference type="Pfam" id="PF02926">
    <property type="entry name" value="THUMP"/>
    <property type="match status" value="1"/>
</dbReference>
<keyword evidence="3 6" id="KW-0489">Methyltransferase</keyword>
<dbReference type="AlphaFoldDB" id="A0A1H9N6Y3"/>
<dbReference type="GO" id="GO:0052915">
    <property type="term" value="F:23S rRNA (guanine(2445)-N(2))-methyltransferase activity"/>
    <property type="evidence" value="ECO:0007669"/>
    <property type="project" value="UniProtKB-UniRule"/>
</dbReference>
<dbReference type="PANTHER" id="PTHR47313:SF1">
    <property type="entry name" value="RIBOSOMAL RNA LARGE SUBUNIT METHYLTRANSFERASE K_L"/>
    <property type="match status" value="1"/>
</dbReference>
<dbReference type="GO" id="GO:0003723">
    <property type="term" value="F:RNA binding"/>
    <property type="evidence" value="ECO:0007669"/>
    <property type="project" value="UniProtKB-UniRule"/>
</dbReference>
<proteinExistence type="inferred from homology"/>
<name>A0A1H9N6Y3_9ACTN</name>
<dbReference type="InterPro" id="IPR017244">
    <property type="entry name" value="23SrRNA_methyltr_KL"/>
</dbReference>
<evidence type="ECO:0000256" key="3">
    <source>
        <dbReference type="ARBA" id="ARBA00022603"/>
    </source>
</evidence>
<comment type="similarity">
    <text evidence="6">Belongs to the methyltransferase superfamily. RlmKL family.</text>
</comment>
<dbReference type="Gene3D" id="3.30.2130.30">
    <property type="match status" value="2"/>
</dbReference>
<organism evidence="11 12">
    <name type="scientific">Parafannyhessea umbonata</name>
    <dbReference type="NCBI Taxonomy" id="604330"/>
    <lineage>
        <taxon>Bacteria</taxon>
        <taxon>Bacillati</taxon>
        <taxon>Actinomycetota</taxon>
        <taxon>Coriobacteriia</taxon>
        <taxon>Coriobacteriales</taxon>
        <taxon>Atopobiaceae</taxon>
        <taxon>Parafannyhessea</taxon>
    </lineage>
</organism>
<keyword evidence="4 6" id="KW-0808">Transferase</keyword>
<evidence type="ECO:0000256" key="4">
    <source>
        <dbReference type="ARBA" id="ARBA00022679"/>
    </source>
</evidence>
<dbReference type="InterPro" id="IPR019614">
    <property type="entry name" value="SAM-dep_methyl-trfase"/>
</dbReference>
<accession>A0A1H9N6Y3</accession>
<dbReference type="InterPro" id="IPR054170">
    <property type="entry name" value="RlmL_1st"/>
</dbReference>
<feature type="region of interest" description="Disordered" evidence="8">
    <location>
        <begin position="522"/>
        <end position="551"/>
    </location>
</feature>
<evidence type="ECO:0000313" key="11">
    <source>
        <dbReference type="EMBL" id="SER31684.1"/>
    </source>
</evidence>
<reference evidence="12 13" key="1">
    <citation type="submission" date="2016-10" db="EMBL/GenBank/DDBJ databases">
        <authorList>
            <person name="Varghese N."/>
            <person name="Submissions S."/>
        </authorList>
    </citation>
    <scope>NUCLEOTIDE SEQUENCE [LARGE SCALE GENOMIC DNA]</scope>
    <source>
        <strain evidence="12">KHGC19</strain>
        <strain evidence="10 13">WCP15</strain>
    </source>
</reference>
<evidence type="ECO:0000256" key="2">
    <source>
        <dbReference type="ARBA" id="ARBA00022552"/>
    </source>
</evidence>
<dbReference type="Gene3D" id="3.40.50.150">
    <property type="entry name" value="Vaccinia Virus protein VP39"/>
    <property type="match status" value="1"/>
</dbReference>
<gene>
    <name evidence="6" type="primary">rlmL</name>
    <name evidence="11" type="ORF">SAMN05216446_0249</name>
    <name evidence="10" type="ORF">SAMN05216447_101242</name>
</gene>
<dbReference type="Pfam" id="PF10672">
    <property type="entry name" value="Methyltrans_SAM"/>
    <property type="match status" value="1"/>
</dbReference>
<dbReference type="Pfam" id="PF01170">
    <property type="entry name" value="UPF0020"/>
    <property type="match status" value="1"/>
</dbReference>
<dbReference type="Pfam" id="PF22020">
    <property type="entry name" value="RlmL_1st"/>
    <property type="match status" value="1"/>
</dbReference>
<dbReference type="SMART" id="SM00981">
    <property type="entry name" value="THUMP"/>
    <property type="match status" value="1"/>
</dbReference>
<dbReference type="InterPro" id="IPR000241">
    <property type="entry name" value="RlmKL-like_Mtase"/>
</dbReference>
<evidence type="ECO:0000256" key="5">
    <source>
        <dbReference type="ARBA" id="ARBA00022691"/>
    </source>
</evidence>
<dbReference type="PANTHER" id="PTHR47313">
    <property type="entry name" value="RIBOSOMAL RNA LARGE SUBUNIT METHYLTRANSFERASE K/L"/>
    <property type="match status" value="1"/>
</dbReference>
<dbReference type="PROSITE" id="PS51165">
    <property type="entry name" value="THUMP"/>
    <property type="match status" value="1"/>
</dbReference>
<dbReference type="InterPro" id="IPR029063">
    <property type="entry name" value="SAM-dependent_MTases_sf"/>
</dbReference>
<dbReference type="EC" id="2.1.1.264" evidence="6"/>
<dbReference type="GO" id="GO:0070043">
    <property type="term" value="F:rRNA (guanine-N7-)-methyltransferase activity"/>
    <property type="evidence" value="ECO:0007669"/>
    <property type="project" value="UniProtKB-UniRule"/>
</dbReference>
<reference evidence="11" key="2">
    <citation type="submission" date="2016-10" db="EMBL/GenBank/DDBJ databases">
        <authorList>
            <person name="de Groot N.N."/>
        </authorList>
    </citation>
    <scope>NUCLEOTIDE SEQUENCE [LARGE SCALE GENOMIC DNA]</scope>
    <source>
        <strain evidence="11">KHGC19</strain>
    </source>
</reference>
<evidence type="ECO:0000256" key="8">
    <source>
        <dbReference type="SAM" id="MobiDB-lite"/>
    </source>
</evidence>
<dbReference type="EMBL" id="FNWT01000001">
    <property type="protein sequence ID" value="SEH38404.1"/>
    <property type="molecule type" value="Genomic_DNA"/>
</dbReference>
<dbReference type="NCBIfam" id="NF008748">
    <property type="entry name" value="PRK11783.1"/>
    <property type="match status" value="1"/>
</dbReference>
<sequence>MTDKMEFFATCPKGFEQILSDELSALGIPHVRPLRGQVSFGEELADAYRACLWSRMASRVILVIGRIDASDADALYEGLSQMAWEDHVSLGATIAIDAHGTNDQLRNTQFVALKSKDAIVDRLMSRRGSRPMVNTERPDVSVVVRLSRDRATVGIDLSGAPLFRRGYESARSGRAPIAPLRPDYAAALLASGGWFRSVRHDSPTIAAAYSGAGTVLVEAAAQALDRAPGLLRARWGFDGWAGHDQKAWESLLDEARERAERSKDRKLTILACETRPGAEASLRQELRAAGMRLDVSLVAPSDVARGLEHRKGTLAVCDLSWVAQDEVAQQASALAVASTAVRGADTIVAITRDQTIDAALGGVPEATEAVFVGQDPATIRTYDGRGLSPAREQVNVADRDGRQRHIPVFVGASEQFARRLAKVWRQRRKWAQREDVSCYRIYDTDLPDYAVTIDLFEESELIPARNGRGRWLLVSEYAAPKDVDPNLARERLLDVLAIAPVVIGVEPQNVFVRVRTHGKGGSQYASEAKANTGEKCPRDARPGRARRASKPGFVPLAPGAHLVDEGGLTFEVNFSLRHDCGIFLDHREARSLVREMMKQTQGSKRFLNLFSYTGTATCYAADGGAKHTTTVDMSRPSLEWAKRNMERNGFVNEGRDVAHEYVQADVIRWVSEQRRTKNRWDLIFCDVPTFSNSSRMRKGSWDVQRDHAELIIGISRLLTRNGCAIFSCNLRRFRPDVQKLQKVGVSLEDITQQTIPEDFSRNTKVHHAYIVRRTLLPGRDAQATA</sequence>
<comment type="subcellular location">
    <subcellularLocation>
        <location evidence="6">Cytoplasm</location>
    </subcellularLocation>
</comment>
<dbReference type="Proteomes" id="UP000199135">
    <property type="component" value="Unassembled WGS sequence"/>
</dbReference>
<dbReference type="InterPro" id="IPR004114">
    <property type="entry name" value="THUMP_dom"/>
</dbReference>
<comment type="catalytic activity">
    <reaction evidence="6">
        <text>guanosine(2069) in 23S rRNA + S-adenosyl-L-methionine = N(2)-methylguanosine(2069) in 23S rRNA + S-adenosyl-L-homocysteine + H(+)</text>
        <dbReference type="Rhea" id="RHEA:43772"/>
        <dbReference type="Rhea" id="RHEA-COMP:10688"/>
        <dbReference type="Rhea" id="RHEA-COMP:10689"/>
        <dbReference type="ChEBI" id="CHEBI:15378"/>
        <dbReference type="ChEBI" id="CHEBI:57856"/>
        <dbReference type="ChEBI" id="CHEBI:59789"/>
        <dbReference type="ChEBI" id="CHEBI:74269"/>
        <dbReference type="ChEBI" id="CHEBI:74481"/>
        <dbReference type="EC" id="2.1.1.264"/>
    </reaction>
</comment>
<keyword evidence="13" id="KW-1185">Reference proteome</keyword>
<dbReference type="CDD" id="cd02440">
    <property type="entry name" value="AdoMet_MTases"/>
    <property type="match status" value="1"/>
</dbReference>
<evidence type="ECO:0000256" key="6">
    <source>
        <dbReference type="HAMAP-Rule" id="MF_01858"/>
    </source>
</evidence>
<comment type="catalytic activity">
    <reaction evidence="6">
        <text>guanosine(2445) in 23S rRNA + S-adenosyl-L-methionine = N(2)-methylguanosine(2445) in 23S rRNA + S-adenosyl-L-homocysteine + H(+)</text>
        <dbReference type="Rhea" id="RHEA:42740"/>
        <dbReference type="Rhea" id="RHEA-COMP:10215"/>
        <dbReference type="Rhea" id="RHEA-COMP:10216"/>
        <dbReference type="ChEBI" id="CHEBI:15378"/>
        <dbReference type="ChEBI" id="CHEBI:57856"/>
        <dbReference type="ChEBI" id="CHEBI:59789"/>
        <dbReference type="ChEBI" id="CHEBI:74269"/>
        <dbReference type="ChEBI" id="CHEBI:74481"/>
        <dbReference type="EC" id="2.1.1.173"/>
    </reaction>
</comment>
<dbReference type="GO" id="GO:0005737">
    <property type="term" value="C:cytoplasm"/>
    <property type="evidence" value="ECO:0007669"/>
    <property type="project" value="UniProtKB-SubCell"/>
</dbReference>
<dbReference type="SUPFAM" id="SSF53335">
    <property type="entry name" value="S-adenosyl-L-methionine-dependent methyltransferases"/>
    <property type="match status" value="1"/>
</dbReference>
<evidence type="ECO:0000256" key="7">
    <source>
        <dbReference type="PROSITE-ProRule" id="PRU00529"/>
    </source>
</evidence>
<comment type="function">
    <text evidence="6">Specifically methylates the guanine in position 2445 (m2G2445) and the guanine in position 2069 (m7G2069) of 23S rRNA.</text>
</comment>
<dbReference type="CDD" id="cd11715">
    <property type="entry name" value="THUMP_AdoMetMT"/>
    <property type="match status" value="1"/>
</dbReference>
<keyword evidence="2 6" id="KW-0698">rRNA processing</keyword>
<feature type="domain" description="THUMP" evidence="9">
    <location>
        <begin position="46"/>
        <end position="157"/>
    </location>
</feature>
<evidence type="ECO:0000256" key="1">
    <source>
        <dbReference type="ARBA" id="ARBA00022490"/>
    </source>
</evidence>
<evidence type="ECO:0000313" key="13">
    <source>
        <dbReference type="Proteomes" id="UP000199135"/>
    </source>
</evidence>
<evidence type="ECO:0000259" key="9">
    <source>
        <dbReference type="PROSITE" id="PS51165"/>
    </source>
</evidence>
<dbReference type="RefSeq" id="WP_090991411.1">
    <property type="nucleotide sequence ID" value="NZ_FNWT01000001.1"/>
</dbReference>
<dbReference type="EC" id="2.1.1.173" evidence="6"/>
<dbReference type="EMBL" id="FOGP01000001">
    <property type="protein sequence ID" value="SER31684.1"/>
    <property type="molecule type" value="Genomic_DNA"/>
</dbReference>
<keyword evidence="7" id="KW-0694">RNA-binding</keyword>
<evidence type="ECO:0000313" key="10">
    <source>
        <dbReference type="EMBL" id="SEH38404.1"/>
    </source>
</evidence>